<name>A0AAV4D2H7_9GAST</name>
<dbReference type="GO" id="GO:0007200">
    <property type="term" value="P:phospholipase C-activating G protein-coupled receptor signaling pathway"/>
    <property type="evidence" value="ECO:0007669"/>
    <property type="project" value="TreeGrafter"/>
</dbReference>
<dbReference type="Pfam" id="PF00130">
    <property type="entry name" value="C1_1"/>
    <property type="match status" value="1"/>
</dbReference>
<evidence type="ECO:0000313" key="5">
    <source>
        <dbReference type="Proteomes" id="UP000735302"/>
    </source>
</evidence>
<keyword evidence="5" id="KW-1185">Reference proteome</keyword>
<keyword evidence="4" id="KW-0418">Kinase</keyword>
<dbReference type="AlphaFoldDB" id="A0AAV4D2H7"/>
<keyword evidence="1" id="KW-0479">Metal-binding</keyword>
<keyword evidence="2" id="KW-0862">Zinc</keyword>
<dbReference type="Gene3D" id="3.30.60.20">
    <property type="match status" value="1"/>
</dbReference>
<dbReference type="PRINTS" id="PR00008">
    <property type="entry name" value="DAGPEDOMAIN"/>
</dbReference>
<dbReference type="GO" id="GO:0016020">
    <property type="term" value="C:membrane"/>
    <property type="evidence" value="ECO:0007669"/>
    <property type="project" value="UniProtKB-SubCell"/>
</dbReference>
<organism evidence="4 5">
    <name type="scientific">Plakobranchus ocellatus</name>
    <dbReference type="NCBI Taxonomy" id="259542"/>
    <lineage>
        <taxon>Eukaryota</taxon>
        <taxon>Metazoa</taxon>
        <taxon>Spiralia</taxon>
        <taxon>Lophotrochozoa</taxon>
        <taxon>Mollusca</taxon>
        <taxon>Gastropoda</taxon>
        <taxon>Heterobranchia</taxon>
        <taxon>Euthyneura</taxon>
        <taxon>Panpulmonata</taxon>
        <taxon>Sacoglossa</taxon>
        <taxon>Placobranchoidea</taxon>
        <taxon>Plakobranchidae</taxon>
        <taxon>Plakobranchus</taxon>
    </lineage>
</organism>
<dbReference type="GO" id="GO:0005829">
    <property type="term" value="C:cytosol"/>
    <property type="evidence" value="ECO:0007669"/>
    <property type="project" value="TreeGrafter"/>
</dbReference>
<comment type="caution">
    <text evidence="4">The sequence shown here is derived from an EMBL/GenBank/DDBJ whole genome shotgun (WGS) entry which is preliminary data.</text>
</comment>
<dbReference type="SUPFAM" id="SSF57889">
    <property type="entry name" value="Cysteine-rich domain"/>
    <property type="match status" value="1"/>
</dbReference>
<dbReference type="Proteomes" id="UP000735302">
    <property type="component" value="Unassembled WGS sequence"/>
</dbReference>
<accession>A0AAV4D2H7</accession>
<dbReference type="GO" id="GO:0004674">
    <property type="term" value="F:protein serine/threonine kinase activity"/>
    <property type="evidence" value="ECO:0007669"/>
    <property type="project" value="UniProtKB-KW"/>
</dbReference>
<dbReference type="EMBL" id="BLXT01007309">
    <property type="protein sequence ID" value="GFO38270.1"/>
    <property type="molecule type" value="Genomic_DNA"/>
</dbReference>
<evidence type="ECO:0000256" key="2">
    <source>
        <dbReference type="ARBA" id="ARBA00022833"/>
    </source>
</evidence>
<dbReference type="GO" id="GO:0008270">
    <property type="term" value="F:zinc ion binding"/>
    <property type="evidence" value="ECO:0007669"/>
    <property type="project" value="UniProtKB-KW"/>
</dbReference>
<sequence>MADKEPVSKGVHRRGALRQKNVHEVKNHKFVARFFKQPTFCSHCKDFIWGFGKQGFQCQGDDISITNTFTNMSIADNDTLRSRKLLNVFCIWWRASLPAAVVVASTAAAASPGNNTITSSQPIKANCSAQELTPKSRCEKRLP</sequence>
<dbReference type="InterPro" id="IPR002219">
    <property type="entry name" value="PKC_DAG/PE"/>
</dbReference>
<proteinExistence type="predicted"/>
<dbReference type="FunFam" id="3.30.60.20:FF:000006">
    <property type="entry name" value="Protein kinase C"/>
    <property type="match status" value="1"/>
</dbReference>
<evidence type="ECO:0000259" key="3">
    <source>
        <dbReference type="PROSITE" id="PS50081"/>
    </source>
</evidence>
<dbReference type="PANTHER" id="PTHR22968">
    <property type="entry name" value="PROTEIN KINASE C, MU"/>
    <property type="match status" value="1"/>
</dbReference>
<evidence type="ECO:0000313" key="4">
    <source>
        <dbReference type="EMBL" id="GFO38270.1"/>
    </source>
</evidence>
<dbReference type="PROSITE" id="PS50081">
    <property type="entry name" value="ZF_DAG_PE_2"/>
    <property type="match status" value="1"/>
</dbReference>
<dbReference type="InterPro" id="IPR046349">
    <property type="entry name" value="C1-like_sf"/>
</dbReference>
<reference evidence="4 5" key="1">
    <citation type="journal article" date="2021" name="Elife">
        <title>Chloroplast acquisition without the gene transfer in kleptoplastic sea slugs, Plakobranchus ocellatus.</title>
        <authorList>
            <person name="Maeda T."/>
            <person name="Takahashi S."/>
            <person name="Yoshida T."/>
            <person name="Shimamura S."/>
            <person name="Takaki Y."/>
            <person name="Nagai Y."/>
            <person name="Toyoda A."/>
            <person name="Suzuki Y."/>
            <person name="Arimoto A."/>
            <person name="Ishii H."/>
            <person name="Satoh N."/>
            <person name="Nishiyama T."/>
            <person name="Hasebe M."/>
            <person name="Maruyama T."/>
            <person name="Minagawa J."/>
            <person name="Obokata J."/>
            <person name="Shigenobu S."/>
        </authorList>
    </citation>
    <scope>NUCLEOTIDE SEQUENCE [LARGE SCALE GENOMIC DNA]</scope>
</reference>
<dbReference type="GO" id="GO:0035556">
    <property type="term" value="P:intracellular signal transduction"/>
    <property type="evidence" value="ECO:0007669"/>
    <property type="project" value="TreeGrafter"/>
</dbReference>
<protein>
    <submittedName>
        <fullName evidence="4">Protein kinase c</fullName>
    </submittedName>
</protein>
<evidence type="ECO:0000256" key="1">
    <source>
        <dbReference type="ARBA" id="ARBA00022723"/>
    </source>
</evidence>
<feature type="domain" description="Phorbol-ester/DAG-type" evidence="3">
    <location>
        <begin position="27"/>
        <end position="59"/>
    </location>
</feature>
<dbReference type="PANTHER" id="PTHR22968:SF14">
    <property type="entry name" value="PROTEIN KINASE C"/>
    <property type="match status" value="1"/>
</dbReference>
<keyword evidence="4" id="KW-0808">Transferase</keyword>
<gene>
    <name evidence="4" type="ORF">PoB_006477500</name>
</gene>
<dbReference type="InterPro" id="IPR020454">
    <property type="entry name" value="DAG/PE-bd"/>
</dbReference>